<dbReference type="GO" id="GO:0004334">
    <property type="term" value="F:fumarylacetoacetase activity"/>
    <property type="evidence" value="ECO:0007669"/>
    <property type="project" value="UniProtKB-UniRule"/>
</dbReference>
<evidence type="ECO:0000256" key="8">
    <source>
        <dbReference type="ARBA" id="ARBA00022878"/>
    </source>
</evidence>
<comment type="catalytic activity">
    <reaction evidence="13">
        <text>4-fumarylacetoacetate + H2O = acetoacetate + fumarate + H(+)</text>
        <dbReference type="Rhea" id="RHEA:10244"/>
        <dbReference type="ChEBI" id="CHEBI:13705"/>
        <dbReference type="ChEBI" id="CHEBI:15377"/>
        <dbReference type="ChEBI" id="CHEBI:15378"/>
        <dbReference type="ChEBI" id="CHEBI:18034"/>
        <dbReference type="ChEBI" id="CHEBI:29806"/>
        <dbReference type="EC" id="3.7.1.2"/>
    </reaction>
</comment>
<evidence type="ECO:0000256" key="2">
    <source>
        <dbReference type="ARBA" id="ARBA00010211"/>
    </source>
</evidence>
<evidence type="ECO:0000313" key="16">
    <source>
        <dbReference type="EMBL" id="SPO01436.1"/>
    </source>
</evidence>
<dbReference type="SUPFAM" id="SSF63433">
    <property type="entry name" value="Fumarylacetoacetate hydrolase, FAH, N-terminal domain"/>
    <property type="match status" value="1"/>
</dbReference>
<dbReference type="GO" id="GO:0006572">
    <property type="term" value="P:L-tyrosine catabolic process"/>
    <property type="evidence" value="ECO:0007669"/>
    <property type="project" value="UniProtKB-UniRule"/>
</dbReference>
<keyword evidence="6 12" id="KW-0106">Calcium</keyword>
<dbReference type="PANTHER" id="PTHR43069:SF5">
    <property type="entry name" value="FUMARYLACETOACETASE"/>
    <property type="match status" value="1"/>
</dbReference>
<evidence type="ECO:0000256" key="6">
    <source>
        <dbReference type="ARBA" id="ARBA00022837"/>
    </source>
</evidence>
<keyword evidence="9 13" id="KW-0585">Phenylalanine catabolism</keyword>
<dbReference type="InterPro" id="IPR005959">
    <property type="entry name" value="Fumarylacetoacetase"/>
</dbReference>
<evidence type="ECO:0000256" key="1">
    <source>
        <dbReference type="ARBA" id="ARBA00004782"/>
    </source>
</evidence>
<reference evidence="16" key="1">
    <citation type="submission" date="2018-03" db="EMBL/GenBank/DDBJ databases">
        <authorList>
            <person name="Guldener U."/>
        </authorList>
    </citation>
    <scope>NUCLEOTIDE SEQUENCE</scope>
</reference>
<feature type="domain" description="Fumarylacetoacetase-like C-terminal" evidence="14">
    <location>
        <begin position="117"/>
        <end position="394"/>
    </location>
</feature>
<evidence type="ECO:0000259" key="15">
    <source>
        <dbReference type="Pfam" id="PF09298"/>
    </source>
</evidence>
<dbReference type="EMBL" id="ONZQ02000005">
    <property type="protein sequence ID" value="SPO01436.1"/>
    <property type="molecule type" value="Genomic_DNA"/>
</dbReference>
<evidence type="ECO:0000256" key="11">
    <source>
        <dbReference type="PIRSR" id="PIRSR605959-2"/>
    </source>
</evidence>
<feature type="binding site" evidence="11">
    <location>
        <position position="339"/>
    </location>
    <ligand>
        <name>substrate</name>
    </ligand>
</feature>
<dbReference type="EC" id="3.7.1.2" evidence="3 13"/>
<comment type="pathway">
    <text evidence="1 13">Amino-acid degradation; L-phenylalanine degradation; acetoacetate and fumarate from L-phenylalanine: step 6/6.</text>
</comment>
<feature type="binding site" evidence="12">
    <location>
        <position position="192"/>
    </location>
    <ligand>
        <name>Ca(2+)</name>
        <dbReference type="ChEBI" id="CHEBI:29108"/>
    </ligand>
</feature>
<feature type="binding site" evidence="12">
    <location>
        <position position="224"/>
    </location>
    <ligand>
        <name>Ca(2+)</name>
        <dbReference type="ChEBI" id="CHEBI:29108"/>
    </ligand>
</feature>
<organism evidence="16 17">
    <name type="scientific">Cephalotrichum gorgonifer</name>
    <dbReference type="NCBI Taxonomy" id="2041049"/>
    <lineage>
        <taxon>Eukaryota</taxon>
        <taxon>Fungi</taxon>
        <taxon>Dikarya</taxon>
        <taxon>Ascomycota</taxon>
        <taxon>Pezizomycotina</taxon>
        <taxon>Sordariomycetes</taxon>
        <taxon>Hypocreomycetidae</taxon>
        <taxon>Microascales</taxon>
        <taxon>Microascaceae</taxon>
        <taxon>Cephalotrichum</taxon>
    </lineage>
</organism>
<name>A0AAE8MY76_9PEZI</name>
<sequence length="409" mass="43957">MASPDYSHHFSIRNIPFGIASGKAHPEPQVATRIQNTVLFLADLSFDSLSPGEAQDVFRDSSLNPLMTFPGSAHMAIRDSIRARFDKGGFGAFPEGSMEDIAHVQVHLPIQVSDFIDFSCSLDHVQNAGRIVINDDSPPPGFFHFPIGYQGRASSVVVSGTDIERPVGQYRSPAGDSTVVTAPSAQVDYELEFAAVVGKPLSRGKRLNATDADEHIFGFVLLNDWSARDIQALEMRPLGPLNGKNFGTTISPWVVTKEALKDFTTPGPPRRVPIPRYLEDPENTTYRVRLRAEIISGGKPTVIGEADVQSMYWTARQMLAHAASAGAALRTGDLLATGTVSGAVEGSRGCLLEVTEGGRLPVKLEDGTERRYLEDGDVVSLAGIAGDEGSGIGFGECVGKLVPSRPLEK</sequence>
<dbReference type="GO" id="GO:0006559">
    <property type="term" value="P:L-phenylalanine catabolic process"/>
    <property type="evidence" value="ECO:0007669"/>
    <property type="project" value="UniProtKB-UniRule"/>
</dbReference>
<dbReference type="Gene3D" id="3.90.850.10">
    <property type="entry name" value="Fumarylacetoacetase-like, C-terminal domain"/>
    <property type="match status" value="1"/>
</dbReference>
<evidence type="ECO:0000256" key="13">
    <source>
        <dbReference type="RuleBase" id="RU366008"/>
    </source>
</evidence>
<dbReference type="GO" id="GO:0046872">
    <property type="term" value="F:metal ion binding"/>
    <property type="evidence" value="ECO:0007669"/>
    <property type="project" value="UniProtKB-UniRule"/>
</dbReference>
<keyword evidence="17" id="KW-1185">Reference proteome</keyword>
<comment type="cofactor">
    <cofactor evidence="13">
        <name>Mg(2+)</name>
        <dbReference type="ChEBI" id="CHEBI:18420"/>
    </cofactor>
    <cofactor evidence="13">
        <name>Ca(2+)</name>
        <dbReference type="ChEBI" id="CHEBI:29108"/>
    </cofactor>
</comment>
<feature type="binding site" evidence="12">
    <location>
        <position position="244"/>
    </location>
    <ligand>
        <name>Mg(2+)</name>
        <dbReference type="ChEBI" id="CHEBI:18420"/>
    </ligand>
</feature>
<feature type="binding site" evidence="12">
    <location>
        <position position="190"/>
    </location>
    <ligand>
        <name>Ca(2+)</name>
        <dbReference type="ChEBI" id="CHEBI:29108"/>
    </ligand>
</feature>
<keyword evidence="7 12" id="KW-0460">Magnesium</keyword>
<dbReference type="AlphaFoldDB" id="A0AAE8MY76"/>
<dbReference type="InterPro" id="IPR011234">
    <property type="entry name" value="Fumarylacetoacetase-like_C"/>
</dbReference>
<dbReference type="PANTHER" id="PTHR43069">
    <property type="entry name" value="FUMARYLACETOACETASE"/>
    <property type="match status" value="1"/>
</dbReference>
<comment type="caution">
    <text evidence="16">The sequence shown here is derived from an EMBL/GenBank/DDBJ whole genome shotgun (WGS) entry which is preliminary data.</text>
</comment>
<evidence type="ECO:0000256" key="7">
    <source>
        <dbReference type="ARBA" id="ARBA00022842"/>
    </source>
</evidence>
<dbReference type="NCBIfam" id="TIGR01266">
    <property type="entry name" value="fum_ac_acetase"/>
    <property type="match status" value="1"/>
</dbReference>
<feature type="binding site" evidence="12">
    <location>
        <position position="248"/>
    </location>
    <ligand>
        <name>Mg(2+)</name>
        <dbReference type="ChEBI" id="CHEBI:18420"/>
    </ligand>
</feature>
<evidence type="ECO:0000313" key="17">
    <source>
        <dbReference type="Proteomes" id="UP001187682"/>
    </source>
</evidence>
<evidence type="ECO:0000256" key="3">
    <source>
        <dbReference type="ARBA" id="ARBA00012094"/>
    </source>
</evidence>
<feature type="active site" description="Proton acceptor" evidence="10">
    <location>
        <position position="124"/>
    </location>
</feature>
<dbReference type="InterPro" id="IPR015377">
    <property type="entry name" value="Fumarylacetoacetase_N"/>
</dbReference>
<accession>A0AAE8MY76</accession>
<feature type="binding site" evidence="12">
    <location>
        <position position="224"/>
    </location>
    <ligand>
        <name>Mg(2+)</name>
        <dbReference type="ChEBI" id="CHEBI:18420"/>
    </ligand>
</feature>
<evidence type="ECO:0000256" key="4">
    <source>
        <dbReference type="ARBA" id="ARBA00022723"/>
    </source>
</evidence>
<evidence type="ECO:0000256" key="10">
    <source>
        <dbReference type="PIRSR" id="PIRSR605959-1"/>
    </source>
</evidence>
<evidence type="ECO:0000256" key="12">
    <source>
        <dbReference type="PIRSR" id="PIRSR605959-3"/>
    </source>
</evidence>
<comment type="similarity">
    <text evidence="2 13">Belongs to the FAH family.</text>
</comment>
<gene>
    <name evidence="16" type="ORF">DNG_04109</name>
</gene>
<feature type="binding site" evidence="12">
    <location>
        <position position="117"/>
    </location>
    <ligand>
        <name>Ca(2+)</name>
        <dbReference type="ChEBI" id="CHEBI:29108"/>
    </ligand>
</feature>
<dbReference type="Proteomes" id="UP001187682">
    <property type="component" value="Unassembled WGS sequence"/>
</dbReference>
<proteinExistence type="inferred from homology"/>
<keyword evidence="8 13" id="KW-0828">Tyrosine catabolism</keyword>
<feature type="binding site" evidence="11">
    <location>
        <position position="231"/>
    </location>
    <ligand>
        <name>substrate</name>
    </ligand>
</feature>
<dbReference type="GO" id="GO:1902000">
    <property type="term" value="P:homogentisate catabolic process"/>
    <property type="evidence" value="ECO:0007669"/>
    <property type="project" value="TreeGrafter"/>
</dbReference>
<evidence type="ECO:0000256" key="5">
    <source>
        <dbReference type="ARBA" id="ARBA00022801"/>
    </source>
</evidence>
<keyword evidence="4 12" id="KW-0479">Metal-binding</keyword>
<dbReference type="SUPFAM" id="SSF56529">
    <property type="entry name" value="FAH"/>
    <property type="match status" value="1"/>
</dbReference>
<evidence type="ECO:0000259" key="14">
    <source>
        <dbReference type="Pfam" id="PF01557"/>
    </source>
</evidence>
<feature type="domain" description="Fumarylacetoacetase N-terminal" evidence="15">
    <location>
        <begin position="14"/>
        <end position="109"/>
    </location>
</feature>
<keyword evidence="5 13" id="KW-0378">Hydrolase</keyword>
<dbReference type="Pfam" id="PF09298">
    <property type="entry name" value="FAA_hydrolase_N"/>
    <property type="match status" value="1"/>
</dbReference>
<protein>
    <recommendedName>
        <fullName evidence="3 13">Fumarylacetoacetase</fullName>
        <ecNumber evidence="3 13">3.7.1.2</ecNumber>
    </recommendedName>
    <alternativeName>
        <fullName evidence="13">Fumarylacetoacetate hydrolase</fullName>
    </alternativeName>
</protein>
<evidence type="ECO:0000256" key="9">
    <source>
        <dbReference type="ARBA" id="ARBA00023232"/>
    </source>
</evidence>
<dbReference type="FunFam" id="3.90.850.10:FF:000011">
    <property type="entry name" value="Fumarylacetoacetase"/>
    <property type="match status" value="1"/>
</dbReference>
<dbReference type="InterPro" id="IPR036663">
    <property type="entry name" value="Fumarylacetoacetase_C_sf"/>
</dbReference>
<dbReference type="Gene3D" id="2.30.30.230">
    <property type="entry name" value="Fumarylacetoacetase, N-terminal domain"/>
    <property type="match status" value="1"/>
</dbReference>
<dbReference type="Pfam" id="PF01557">
    <property type="entry name" value="FAA_hydrolase"/>
    <property type="match status" value="1"/>
</dbReference>
<dbReference type="InterPro" id="IPR036462">
    <property type="entry name" value="Fumarylacetoacetase_N_sf"/>
</dbReference>